<dbReference type="KEGG" id="dat:HRM2_08000"/>
<accession>C0QCU4</accession>
<dbReference type="EMBL" id="CP001087">
    <property type="protein sequence ID" value="ACN13913.1"/>
    <property type="molecule type" value="Genomic_DNA"/>
</dbReference>
<evidence type="ECO:0000313" key="1">
    <source>
        <dbReference type="EMBL" id="ACN13913.1"/>
    </source>
</evidence>
<dbReference type="GO" id="GO:0032259">
    <property type="term" value="P:methylation"/>
    <property type="evidence" value="ECO:0007669"/>
    <property type="project" value="UniProtKB-KW"/>
</dbReference>
<dbReference type="STRING" id="177437.HRM2_08000"/>
<dbReference type="HOGENOM" id="CLU_1406747_0_0_7"/>
<protein>
    <submittedName>
        <fullName evidence="3">DNA modification methylase family protein</fullName>
    </submittedName>
</protein>
<dbReference type="KEGG" id="dat:HRM2_20720"/>
<evidence type="ECO:0000313" key="3">
    <source>
        <dbReference type="EMBL" id="ACN16509.1"/>
    </source>
</evidence>
<evidence type="ECO:0000313" key="2">
    <source>
        <dbReference type="EMBL" id="ACN15171.1"/>
    </source>
</evidence>
<reference evidence="2" key="1">
    <citation type="submission" date="2008-05" db="EMBL/GenBank/DDBJ databases">
        <authorList>
            <person name="Strittmatter A."/>
            <person name="Liesegang H."/>
            <person name="Rabus R."/>
            <person name="Decker I."/>
            <person name="Amann J."/>
            <person name="Andres S."/>
            <person name="Henne A."/>
            <person name="Martinez-Arias R."/>
            <person name="Bartels D."/>
            <person name="Goesmann A."/>
            <person name="Krause L."/>
            <person name="Puehler A."/>
            <person name="Klenk H.-K."/>
            <person name="Richter M."/>
            <person name="Schueler M."/>
            <person name="Gloeckner F.O."/>
            <person name="Meyerdierks A."/>
            <person name="Widdel F."/>
            <person name="Gottschalk G."/>
            <person name="Amann R."/>
        </authorList>
    </citation>
    <scope>NUCLEOTIDE SEQUENCE</scope>
    <source>
        <strain evidence="2">HRM2</strain>
    </source>
</reference>
<dbReference type="EMBL" id="CP001087">
    <property type="protein sequence ID" value="ACN17488.1"/>
    <property type="molecule type" value="Genomic_DNA"/>
</dbReference>
<gene>
    <name evidence="1" type="ordered locus">HRM2_08000</name>
    <name evidence="2" type="ordered locus">HRM2_20720</name>
    <name evidence="3" type="ordered locus">HRM2_34340</name>
    <name evidence="4" type="ordered locus">HRM2_44320</name>
</gene>
<keyword evidence="3" id="KW-0808">Transferase</keyword>
<dbReference type="AlphaFoldDB" id="C0QCU4"/>
<dbReference type="eggNOG" id="COG0270">
    <property type="taxonomic scope" value="Bacteria"/>
</dbReference>
<organism evidence="2 5">
    <name type="scientific">Desulforapulum autotrophicum (strain ATCC 43914 / DSM 3382 / VKM B-1955 / HRM2)</name>
    <name type="common">Desulfobacterium autotrophicum</name>
    <dbReference type="NCBI Taxonomy" id="177437"/>
    <lineage>
        <taxon>Bacteria</taxon>
        <taxon>Pseudomonadati</taxon>
        <taxon>Thermodesulfobacteriota</taxon>
        <taxon>Desulfobacteria</taxon>
        <taxon>Desulfobacterales</taxon>
        <taxon>Desulfobacteraceae</taxon>
        <taxon>Desulforapulum</taxon>
    </lineage>
</organism>
<dbReference type="Proteomes" id="UP000000442">
    <property type="component" value="Chromosome"/>
</dbReference>
<proteinExistence type="predicted"/>
<evidence type="ECO:0000313" key="4">
    <source>
        <dbReference type="EMBL" id="ACN17488.1"/>
    </source>
</evidence>
<sequence length="193" mass="22376">MEQDRLTRLENLIARNQSHFHEIGKALKEIKDTRLYKLNLFSSFETYARVRWDMGRAQAYRLIESYKVINNLSPIGDILPNNESQVRPLAPLDPIEQRKIWKAFLKTAMEITAPNIKQFIDSAKENDTGSKDEPVDLTDQVSKAYMDAVQAMLDQVRLAQQDHWQKTSRQAGLLWNRVIREKILTRENGNGHG</sequence>
<dbReference type="KEGG" id="dat:HRM2_34340"/>
<keyword evidence="3" id="KW-0489">Methyltransferase</keyword>
<dbReference type="EMBL" id="CP001087">
    <property type="protein sequence ID" value="ACN15171.1"/>
    <property type="molecule type" value="Genomic_DNA"/>
</dbReference>
<evidence type="ECO:0000313" key="5">
    <source>
        <dbReference type="Proteomes" id="UP000000442"/>
    </source>
</evidence>
<dbReference type="RefSeq" id="WP_012663155.1">
    <property type="nucleotide sequence ID" value="NC_012108.1"/>
</dbReference>
<dbReference type="GO" id="GO:0008168">
    <property type="term" value="F:methyltransferase activity"/>
    <property type="evidence" value="ECO:0007669"/>
    <property type="project" value="UniProtKB-KW"/>
</dbReference>
<dbReference type="EMBL" id="CP001087">
    <property type="protein sequence ID" value="ACN16509.1"/>
    <property type="molecule type" value="Genomic_DNA"/>
</dbReference>
<dbReference type="OrthoDB" id="5422966at2"/>
<reference evidence="2 5" key="2">
    <citation type="journal article" date="2009" name="Environ. Microbiol.">
        <title>Genome sequence of Desulfobacterium autotrophicum HRM2, a marine sulfate reducer oxidizing organic carbon completely to carbon dioxide.</title>
        <authorList>
            <person name="Strittmatter A.W."/>
            <person name="Liesegang H."/>
            <person name="Rabus R."/>
            <person name="Decker I."/>
            <person name="Amann J."/>
            <person name="Andres S."/>
            <person name="Henne A."/>
            <person name="Fricke W.F."/>
            <person name="Martinez-Arias R."/>
            <person name="Bartels D."/>
            <person name="Goesmann A."/>
            <person name="Krause L."/>
            <person name="Puehler A."/>
            <person name="Klenk H.P."/>
            <person name="Richter M."/>
            <person name="Schuler M."/>
            <person name="Gloeckner F.O."/>
            <person name="Meyerdierks A."/>
            <person name="Gottschalk G."/>
            <person name="Amann R."/>
        </authorList>
    </citation>
    <scope>NUCLEOTIDE SEQUENCE [LARGE SCALE GENOMIC DNA]</scope>
    <source>
        <strain evidence="5">ATCC 43914 / DSM 3382 / HRM2</strain>
        <strain evidence="2">HRM2</strain>
    </source>
</reference>
<dbReference type="KEGG" id="dat:HRM2_44320"/>
<keyword evidence="5" id="KW-1185">Reference proteome</keyword>
<name>C0QCU4_DESAH</name>